<dbReference type="GO" id="GO:0031956">
    <property type="term" value="F:medium-chain fatty acid-CoA ligase activity"/>
    <property type="evidence" value="ECO:0007669"/>
    <property type="project" value="TreeGrafter"/>
</dbReference>
<reference evidence="7 9" key="1">
    <citation type="submission" date="2016-09" db="EMBL/GenBank/DDBJ databases">
        <authorList>
            <consortium name="Pathogen Informatics"/>
            <person name="Sun Q."/>
            <person name="Inoue M."/>
        </authorList>
    </citation>
    <scope>NUCLEOTIDE SEQUENCE [LARGE SCALE GENOMIC DNA]</scope>
    <source>
        <strain evidence="7 9">82C</strain>
    </source>
</reference>
<evidence type="ECO:0000256" key="4">
    <source>
        <dbReference type="ARBA" id="ARBA00032875"/>
    </source>
</evidence>
<accession>A0A1D4L4Z2</accession>
<evidence type="ECO:0000256" key="1">
    <source>
        <dbReference type="ARBA" id="ARBA00006432"/>
    </source>
</evidence>
<dbReference type="InterPro" id="IPR020845">
    <property type="entry name" value="AMP-binding_CS"/>
</dbReference>
<reference evidence="8 10" key="2">
    <citation type="submission" date="2016-09" db="EMBL/GenBank/DDBJ databases">
        <authorList>
            <consortium name="Pathogen Informatics"/>
        </authorList>
    </citation>
    <scope>NUCLEOTIDE SEQUENCE [LARGE SCALE GENOMIC DNA]</scope>
    <source>
        <strain evidence="8 10">82B</strain>
    </source>
</reference>
<evidence type="ECO:0000259" key="5">
    <source>
        <dbReference type="Pfam" id="PF00501"/>
    </source>
</evidence>
<dbReference type="PROSITE" id="PS00455">
    <property type="entry name" value="AMP_BINDING"/>
    <property type="match status" value="1"/>
</dbReference>
<protein>
    <recommendedName>
        <fullName evidence="2">Putative long chain fatty acid-CoA ligase VraA</fullName>
    </recommendedName>
    <alternativeName>
        <fullName evidence="4">Acyl-CoA synthetase</fullName>
    </alternativeName>
</protein>
<dbReference type="InterPro" id="IPR025110">
    <property type="entry name" value="AMP-bd_C"/>
</dbReference>
<evidence type="ECO:0000256" key="3">
    <source>
        <dbReference type="ARBA" id="ARBA00022598"/>
    </source>
</evidence>
<feature type="domain" description="AMP-binding enzyme C-terminal" evidence="6">
    <location>
        <begin position="408"/>
        <end position="483"/>
    </location>
</feature>
<gene>
    <name evidence="8" type="primary">fadD</name>
    <name evidence="8" type="ORF">SAMEA2297795_01567</name>
    <name evidence="7" type="ORF">SAMEA2297796_01188</name>
</gene>
<name>A0A1D4L4Z2_9STAP</name>
<organism evidence="8 10">
    <name type="scientific">Staphylococcus caeli</name>
    <dbReference type="NCBI Taxonomy" id="2201815"/>
    <lineage>
        <taxon>Bacteria</taxon>
        <taxon>Bacillati</taxon>
        <taxon>Bacillota</taxon>
        <taxon>Bacilli</taxon>
        <taxon>Bacillales</taxon>
        <taxon>Staphylococcaceae</taxon>
        <taxon>Staphylococcus</taxon>
    </lineage>
</organism>
<proteinExistence type="inferred from homology"/>
<dbReference type="InterPro" id="IPR000873">
    <property type="entry name" value="AMP-dep_synth/lig_dom"/>
</dbReference>
<feature type="domain" description="AMP-dependent synthetase/ligase" evidence="5">
    <location>
        <begin position="15"/>
        <end position="358"/>
    </location>
</feature>
<dbReference type="EMBL" id="FMPI01000006">
    <property type="protein sequence ID" value="SCS81092.1"/>
    <property type="molecule type" value="Genomic_DNA"/>
</dbReference>
<dbReference type="Pfam" id="PF13193">
    <property type="entry name" value="AMP-binding_C"/>
    <property type="match status" value="1"/>
</dbReference>
<evidence type="ECO:0000256" key="2">
    <source>
        <dbReference type="ARBA" id="ARBA00017625"/>
    </source>
</evidence>
<sequence length="502" mass="56172">MNYDWIKTRATFDAPKAAVIDPFKGTEWTYQDLNIRAENLANYLQEQGIRRGDVVGIFTPNDVAILDLLFASFKIGAVYLPINWRLKTQEIESVIADSKVKLIFYAEKHLSSLEGIADTLLHMDIDSQAYDDIVDPSRHRPFQTVSVEGNELASLMYTSGTTGLPKGVMFTYDGFVNNPINTALTYKINATYTTIISTPMFHVLGFNDLTLPLLMAGGTLIIQRYFNGEQLNDLMAQYKPNFLIQIPTMYYAMLVAENFDLKNFENIDFLVQGGSAPLPLVQKQFLKMGQPIITGYGLTESPLVCVNTPENNALKPASIGQPVMFLDVCIFNDNFEVVQVGEIGELGVRGNNVTPGYWNKPEETAQSFHGEYFLTGDLAKIDEDGDIYIVDRRKEMIITGGENVLPSEVEAVLSEHPLVAQSVVVGYESPKYGESVAAAVVLTEDDPNFEEKLDMHMRTHIAGYKIPRLYLKLTHMPLNSTSKADKLQIQQFINEKAQDNQT</sequence>
<dbReference type="AlphaFoldDB" id="A0A1D4L4Z2"/>
<dbReference type="Pfam" id="PF00501">
    <property type="entry name" value="AMP-binding"/>
    <property type="match status" value="1"/>
</dbReference>
<evidence type="ECO:0000313" key="10">
    <source>
        <dbReference type="Proteomes" id="UP000095768"/>
    </source>
</evidence>
<keyword evidence="9" id="KW-1185">Reference proteome</keyword>
<dbReference type="PANTHER" id="PTHR43201">
    <property type="entry name" value="ACYL-COA SYNTHETASE"/>
    <property type="match status" value="1"/>
</dbReference>
<evidence type="ECO:0000313" key="7">
    <source>
        <dbReference type="EMBL" id="SCS81092.1"/>
    </source>
</evidence>
<dbReference type="PANTHER" id="PTHR43201:SF5">
    <property type="entry name" value="MEDIUM-CHAIN ACYL-COA LIGASE ACSF2, MITOCHONDRIAL"/>
    <property type="match status" value="1"/>
</dbReference>
<dbReference type="SUPFAM" id="SSF56801">
    <property type="entry name" value="Acetyl-CoA synthetase-like"/>
    <property type="match status" value="1"/>
</dbReference>
<dbReference type="OrthoDB" id="9803968at2"/>
<evidence type="ECO:0000259" key="6">
    <source>
        <dbReference type="Pfam" id="PF13193"/>
    </source>
</evidence>
<dbReference type="GO" id="GO:0006631">
    <property type="term" value="P:fatty acid metabolic process"/>
    <property type="evidence" value="ECO:0007669"/>
    <property type="project" value="TreeGrafter"/>
</dbReference>
<dbReference type="Gene3D" id="3.40.50.12780">
    <property type="entry name" value="N-terminal domain of ligase-like"/>
    <property type="match status" value="1"/>
</dbReference>
<evidence type="ECO:0000313" key="8">
    <source>
        <dbReference type="EMBL" id="SCT00045.1"/>
    </source>
</evidence>
<evidence type="ECO:0000313" key="9">
    <source>
        <dbReference type="Proteomes" id="UP000095412"/>
    </source>
</evidence>
<dbReference type="Proteomes" id="UP000095768">
    <property type="component" value="Unassembled WGS sequence"/>
</dbReference>
<dbReference type="Gene3D" id="3.30.300.30">
    <property type="match status" value="1"/>
</dbReference>
<dbReference type="InterPro" id="IPR045851">
    <property type="entry name" value="AMP-bd_C_sf"/>
</dbReference>
<comment type="similarity">
    <text evidence="1">Belongs to the ATP-dependent AMP-binding enzyme family.</text>
</comment>
<dbReference type="InterPro" id="IPR042099">
    <property type="entry name" value="ANL_N_sf"/>
</dbReference>
<dbReference type="RefSeq" id="WP_069995369.1">
    <property type="nucleotide sequence ID" value="NZ_FMPG01000005.1"/>
</dbReference>
<dbReference type="Proteomes" id="UP000095412">
    <property type="component" value="Unassembled WGS sequence"/>
</dbReference>
<dbReference type="EMBL" id="FMPG01000005">
    <property type="protein sequence ID" value="SCT00045.1"/>
    <property type="molecule type" value="Genomic_DNA"/>
</dbReference>
<keyword evidence="3 8" id="KW-0436">Ligase</keyword>